<name>A0ABW5ZH87_9BACL</name>
<keyword evidence="1" id="KW-1133">Transmembrane helix</keyword>
<dbReference type="Proteomes" id="UP001597561">
    <property type="component" value="Unassembled WGS sequence"/>
</dbReference>
<accession>A0ABW5ZH87</accession>
<sequence>MKYIRLVLLIVLIPSAFIYHLFALMEIYPVTLSSIMLFAAITAFLWTFYQPRRFKGK</sequence>
<proteinExistence type="predicted"/>
<evidence type="ECO:0000256" key="1">
    <source>
        <dbReference type="SAM" id="Phobius"/>
    </source>
</evidence>
<keyword evidence="1" id="KW-0472">Membrane</keyword>
<dbReference type="EMBL" id="JBHUPG010000010">
    <property type="protein sequence ID" value="MFD2911448.1"/>
    <property type="molecule type" value="Genomic_DNA"/>
</dbReference>
<organism evidence="2 3">
    <name type="scientific">Jeotgalibacillus terrae</name>
    <dbReference type="NCBI Taxonomy" id="587735"/>
    <lineage>
        <taxon>Bacteria</taxon>
        <taxon>Bacillati</taxon>
        <taxon>Bacillota</taxon>
        <taxon>Bacilli</taxon>
        <taxon>Bacillales</taxon>
        <taxon>Caryophanaceae</taxon>
        <taxon>Jeotgalibacillus</taxon>
    </lineage>
</organism>
<keyword evidence="3" id="KW-1185">Reference proteome</keyword>
<reference evidence="3" key="1">
    <citation type="journal article" date="2019" name="Int. J. Syst. Evol. Microbiol.">
        <title>The Global Catalogue of Microorganisms (GCM) 10K type strain sequencing project: providing services to taxonomists for standard genome sequencing and annotation.</title>
        <authorList>
            <consortium name="The Broad Institute Genomics Platform"/>
            <consortium name="The Broad Institute Genome Sequencing Center for Infectious Disease"/>
            <person name="Wu L."/>
            <person name="Ma J."/>
        </authorList>
    </citation>
    <scope>NUCLEOTIDE SEQUENCE [LARGE SCALE GENOMIC DNA]</scope>
    <source>
        <strain evidence="3">KCTC 13528</strain>
    </source>
</reference>
<keyword evidence="1" id="KW-0812">Transmembrane</keyword>
<feature type="transmembrane region" description="Helical" evidence="1">
    <location>
        <begin position="7"/>
        <end position="25"/>
    </location>
</feature>
<protein>
    <submittedName>
        <fullName evidence="2">Uncharacterized protein</fullName>
    </submittedName>
</protein>
<feature type="transmembrane region" description="Helical" evidence="1">
    <location>
        <begin position="31"/>
        <end position="49"/>
    </location>
</feature>
<evidence type="ECO:0000313" key="3">
    <source>
        <dbReference type="Proteomes" id="UP001597561"/>
    </source>
</evidence>
<gene>
    <name evidence="2" type="ORF">ACFS5P_06135</name>
</gene>
<comment type="caution">
    <text evidence="2">The sequence shown here is derived from an EMBL/GenBank/DDBJ whole genome shotgun (WGS) entry which is preliminary data.</text>
</comment>
<evidence type="ECO:0000313" key="2">
    <source>
        <dbReference type="EMBL" id="MFD2911448.1"/>
    </source>
</evidence>
<dbReference type="RefSeq" id="WP_204729841.1">
    <property type="nucleotide sequence ID" value="NZ_JAFBDK010000011.1"/>
</dbReference>